<keyword evidence="1" id="KW-0812">Transmembrane</keyword>
<evidence type="ECO:0000313" key="2">
    <source>
        <dbReference type="EMBL" id="SDC73893.1"/>
    </source>
</evidence>
<proteinExistence type="predicted"/>
<accession>A0A1G6P126</accession>
<dbReference type="EMBL" id="FMYM01000014">
    <property type="protein sequence ID" value="SDC73893.1"/>
    <property type="molecule type" value="Genomic_DNA"/>
</dbReference>
<evidence type="ECO:0000256" key="1">
    <source>
        <dbReference type="SAM" id="Phobius"/>
    </source>
</evidence>
<reference evidence="3" key="1">
    <citation type="submission" date="2016-09" db="EMBL/GenBank/DDBJ databases">
        <authorList>
            <person name="Varghese N."/>
            <person name="Submissions S."/>
        </authorList>
    </citation>
    <scope>NUCLEOTIDE SEQUENCE [LARGE SCALE GENOMIC DNA]</scope>
    <source>
        <strain evidence="3">25nlg</strain>
    </source>
</reference>
<dbReference type="STRING" id="1464122.SAMN05421737_11447"/>
<gene>
    <name evidence="2" type="ORF">SAMN05421737_11447</name>
</gene>
<keyword evidence="3" id="KW-1185">Reference proteome</keyword>
<evidence type="ECO:0008006" key="4">
    <source>
        <dbReference type="Google" id="ProtNLM"/>
    </source>
</evidence>
<organism evidence="2 3">
    <name type="scientific">Shouchella lonarensis</name>
    <dbReference type="NCBI Taxonomy" id="1464122"/>
    <lineage>
        <taxon>Bacteria</taxon>
        <taxon>Bacillati</taxon>
        <taxon>Bacillota</taxon>
        <taxon>Bacilli</taxon>
        <taxon>Bacillales</taxon>
        <taxon>Bacillaceae</taxon>
        <taxon>Shouchella</taxon>
    </lineage>
</organism>
<protein>
    <recommendedName>
        <fullName evidence="4">Inhibitor of sigma-G Gin</fullName>
    </recommendedName>
</protein>
<sequence length="84" mass="10249">MNQCLGKHNNYCDFCKKIEKGYYVGFVFLCVTCEQYLFKVEPEEQMYMNYVIPLRRAWDDCKPNVNRVYVREDEEDDSYKNTNY</sequence>
<keyword evidence="1" id="KW-1133">Transmembrane helix</keyword>
<dbReference type="Proteomes" id="UP000242662">
    <property type="component" value="Unassembled WGS sequence"/>
</dbReference>
<name>A0A1G6P126_9BACI</name>
<evidence type="ECO:0000313" key="3">
    <source>
        <dbReference type="Proteomes" id="UP000242662"/>
    </source>
</evidence>
<feature type="transmembrane region" description="Helical" evidence="1">
    <location>
        <begin position="21"/>
        <end position="38"/>
    </location>
</feature>
<dbReference type="AlphaFoldDB" id="A0A1G6P126"/>
<keyword evidence="1" id="KW-0472">Membrane</keyword>